<evidence type="ECO:0000313" key="2">
    <source>
        <dbReference type="Proteomes" id="UP001595681"/>
    </source>
</evidence>
<dbReference type="RefSeq" id="WP_380792776.1">
    <property type="nucleotide sequence ID" value="NZ_JBHRVU010000004.1"/>
</dbReference>
<keyword evidence="2" id="KW-1185">Reference proteome</keyword>
<reference evidence="2" key="1">
    <citation type="journal article" date="2019" name="Int. J. Syst. Evol. Microbiol.">
        <title>The Global Catalogue of Microorganisms (GCM) 10K type strain sequencing project: providing services to taxonomists for standard genome sequencing and annotation.</title>
        <authorList>
            <consortium name="The Broad Institute Genomics Platform"/>
            <consortium name="The Broad Institute Genome Sequencing Center for Infectious Disease"/>
            <person name="Wu L."/>
            <person name="Ma J."/>
        </authorList>
    </citation>
    <scope>NUCLEOTIDE SEQUENCE [LARGE SCALE GENOMIC DNA]</scope>
    <source>
        <strain evidence="2">CCM 7491</strain>
    </source>
</reference>
<dbReference type="EMBL" id="JBHRVU010000004">
    <property type="protein sequence ID" value="MFC3440018.1"/>
    <property type="molecule type" value="Genomic_DNA"/>
</dbReference>
<name>A0ABV7N9Z2_9SPHN</name>
<dbReference type="Proteomes" id="UP001595681">
    <property type="component" value="Unassembled WGS sequence"/>
</dbReference>
<accession>A0ABV7N9Z2</accession>
<proteinExistence type="predicted"/>
<organism evidence="1 2">
    <name type="scientific">Sphingobium rhizovicinum</name>
    <dbReference type="NCBI Taxonomy" id="432308"/>
    <lineage>
        <taxon>Bacteria</taxon>
        <taxon>Pseudomonadati</taxon>
        <taxon>Pseudomonadota</taxon>
        <taxon>Alphaproteobacteria</taxon>
        <taxon>Sphingomonadales</taxon>
        <taxon>Sphingomonadaceae</taxon>
        <taxon>Sphingobium</taxon>
    </lineage>
</organism>
<protein>
    <recommendedName>
        <fullName evidence="3">Tyr recombinase domain-containing protein</fullName>
    </recommendedName>
</protein>
<evidence type="ECO:0008006" key="3">
    <source>
        <dbReference type="Google" id="ProtNLM"/>
    </source>
</evidence>
<comment type="caution">
    <text evidence="1">The sequence shown here is derived from an EMBL/GenBank/DDBJ whole genome shotgun (WGS) entry which is preliminary data.</text>
</comment>
<gene>
    <name evidence="1" type="ORF">ACFOKF_02200</name>
</gene>
<sequence length="671" mass="75936">MSRIKQDSVFTLRLAGHHRPYRFDRIAEAYGAMAAQRLMQMWVLTFQFVPSGTVEQAHSVLVRTLCEMRSMNKSKPTLDFSGIFEDLINNTGPLDGRLWEKSIRNYLSEICPQWNRATNKTLSKRNNVAYTFNSMLAALEDRGHCLDFQPIRGLRGGRKKPGKVATLGQLRRCNGNTEQEGYVPLEESGLIQIEHSRAILEELKTVLLNDLKSMYEKWKIGQGYISMYSDLGEIEAERMISKPRVFELLSKDTSSSSFLKMKSETLPALIFMIKSRYNDDIKVTAMPNRYRLLIEKFGGLTEILKYIRPNGHAANAISGLIICDTGFNPSVVSDLPENPFLNKESHGKTTLSTIAARKRRAKGKVVYGLIEGQEAQVATSRKNSLNTCDAIAMYREMTSEIRTEAKKSGQEDASKKLIIYGLNGGYKIGQFSNDASRFSGNEWRDFLNRHERNEIIGGLKINRATIRKTVLQLSYFDNDADISIAQALAGHEDVSTTFDHYLNAPWMAKAIESHIRHFMNLLEVAIAPDVNWEAFAGVSSILIDQRKAEADDLGLSFYCSDKDVDVSQLARTGPSCTPLDPCPHCPVRRFAPSMKAFRSLAIAQIALDLASERISEENPKRWYAVWLPWHALVIAYHRRLKRSPYRFDFEQVSKAVAAEFKEGLICLPEIF</sequence>
<evidence type="ECO:0000313" key="1">
    <source>
        <dbReference type="EMBL" id="MFC3440018.1"/>
    </source>
</evidence>